<accession>A0AC35TPC0</accession>
<dbReference type="WBParaSite" id="RSKR_0000256200.1">
    <property type="protein sequence ID" value="RSKR_0000256200.1"/>
    <property type="gene ID" value="RSKR_0000256200"/>
</dbReference>
<protein>
    <submittedName>
        <fullName evidence="2">GLOBIN domain-containing protein</fullName>
    </submittedName>
</protein>
<dbReference type="Proteomes" id="UP000095286">
    <property type="component" value="Unplaced"/>
</dbReference>
<name>A0AC35TPC0_9BILA</name>
<sequence>MIVGTMCPSLFIFGLTLLTNKAVRGSNRSRKLLFQMTDALLERFNSKETMQTAISLMLIVKFLVFRSSLFALDIWELAWIFIYEKDTRFPEAFNYIKDISNFLVTLNSATNCIIFMKAADWIEISMFRKKSTHLRKTPCLLENLTMCTRAYILQNTWQKIRQMTEDDFGSRVLVSMIRLDNKLNGKMIQAINDKKSMMDEGMRGSLESVVVSINSESSAKCSVQTKIVACNSFESNSLMSGYNKISMPLSEIIVSPYFIKMATNISSMMETVIKMMCEGKRETEIKAFIRRIGSIHSHKEVTFSNVAWKAFKTTTIDLVKECVYDSESEKGQALDAWNSFICMIIVEMKLGQWEPGNIL</sequence>
<reference evidence="2" key="1">
    <citation type="submission" date="2016-11" db="UniProtKB">
        <authorList>
            <consortium name="WormBaseParasite"/>
        </authorList>
    </citation>
    <scope>IDENTIFICATION</scope>
    <source>
        <strain evidence="2">KR3021</strain>
    </source>
</reference>
<evidence type="ECO:0000313" key="1">
    <source>
        <dbReference type="Proteomes" id="UP000095286"/>
    </source>
</evidence>
<organism evidence="1 2">
    <name type="scientific">Rhabditophanes sp. KR3021</name>
    <dbReference type="NCBI Taxonomy" id="114890"/>
    <lineage>
        <taxon>Eukaryota</taxon>
        <taxon>Metazoa</taxon>
        <taxon>Ecdysozoa</taxon>
        <taxon>Nematoda</taxon>
        <taxon>Chromadorea</taxon>
        <taxon>Rhabditida</taxon>
        <taxon>Tylenchina</taxon>
        <taxon>Panagrolaimomorpha</taxon>
        <taxon>Strongyloidoidea</taxon>
        <taxon>Alloionematidae</taxon>
        <taxon>Rhabditophanes</taxon>
    </lineage>
</organism>
<proteinExistence type="predicted"/>
<evidence type="ECO:0000313" key="2">
    <source>
        <dbReference type="WBParaSite" id="RSKR_0000256200.1"/>
    </source>
</evidence>